<proteinExistence type="predicted"/>
<feature type="compositionally biased region" description="Basic and acidic residues" evidence="1">
    <location>
        <begin position="347"/>
        <end position="361"/>
    </location>
</feature>
<sequence length="481" mass="52505">MTSKLKMPSRLNMIALCKSVKAMCGNLTLKVPAIVQAGFEVMKDTESKAMAEIQKIIEDAPNVVAGKAEEFRAVLTQNFDAVADKVAVFVEACNSADHATMGIAGAALVTAVILLGMSCRRGRKRASPSIAGFIEDIKDVTMETEVQKIDISAENSAAGQAKEGDKANGDNAADNTEDKIVDDDKAEAQDKAQAKYDKAEVKPEDKVADQTKDEAKDAEAMAVSAADQSKDDMAEDDKAVAKDAETMMDSAADQAKDDKAEDDKAEAKFENQAKAQVKDDKAEDSAADQAKDEYEEEDKIVEEDKEMSEPSIVDYHMGEPDDSQSTVADAPNGMTSISPADKKKKKFDTTWKSHGTDREVPVKQAMQPSRSTETNTSRRDTPAYQPSKSTERGRTGPKSTKHGRTGPKPKRFKYESLPERKSQPFITRSSQGTSDPHGSDKEIPHGYFKRSRETESKIPEATQTQRRCASKNETEVIEIDD</sequence>
<feature type="compositionally biased region" description="Polar residues" evidence="1">
    <location>
        <begin position="366"/>
        <end position="375"/>
    </location>
</feature>
<accession>A0A2R5GQR8</accession>
<dbReference type="Proteomes" id="UP000241890">
    <property type="component" value="Unassembled WGS sequence"/>
</dbReference>
<name>A0A2R5GQR8_9STRA</name>
<feature type="compositionally biased region" description="Basic and acidic residues" evidence="1">
    <location>
        <begin position="228"/>
        <end position="245"/>
    </location>
</feature>
<feature type="compositionally biased region" description="Polar residues" evidence="1">
    <location>
        <begin position="424"/>
        <end position="436"/>
    </location>
</feature>
<feature type="compositionally biased region" description="Basic and acidic residues" evidence="1">
    <location>
        <begin position="176"/>
        <end position="219"/>
    </location>
</feature>
<feature type="compositionally biased region" description="Basic and acidic residues" evidence="1">
    <location>
        <begin position="437"/>
        <end position="458"/>
    </location>
</feature>
<dbReference type="EMBL" id="BEYU01000073">
    <property type="protein sequence ID" value="GBG30224.1"/>
    <property type="molecule type" value="Genomic_DNA"/>
</dbReference>
<feature type="compositionally biased region" description="Basic and acidic residues" evidence="1">
    <location>
        <begin position="412"/>
        <end position="422"/>
    </location>
</feature>
<keyword evidence="3" id="KW-1185">Reference proteome</keyword>
<feature type="compositionally biased region" description="Polar residues" evidence="1">
    <location>
        <begin position="323"/>
        <end position="338"/>
    </location>
</feature>
<feature type="compositionally biased region" description="Acidic residues" evidence="1">
    <location>
        <begin position="293"/>
        <end position="306"/>
    </location>
</feature>
<gene>
    <name evidence="2" type="ORF">FCC1311_064442</name>
</gene>
<evidence type="ECO:0000256" key="1">
    <source>
        <dbReference type="SAM" id="MobiDB-lite"/>
    </source>
</evidence>
<reference evidence="2 3" key="1">
    <citation type="submission" date="2017-12" db="EMBL/GenBank/DDBJ databases">
        <title>Sequencing, de novo assembly and annotation of complete genome of a new Thraustochytrid species, strain FCC1311.</title>
        <authorList>
            <person name="Sedici K."/>
            <person name="Godart F."/>
            <person name="Aiese Cigliano R."/>
            <person name="Sanseverino W."/>
            <person name="Barakat M."/>
            <person name="Ortet P."/>
            <person name="Marechal E."/>
            <person name="Cagnac O."/>
            <person name="Amato A."/>
        </authorList>
    </citation>
    <scope>NUCLEOTIDE SEQUENCE [LARGE SCALE GENOMIC DNA]</scope>
</reference>
<evidence type="ECO:0000313" key="3">
    <source>
        <dbReference type="Proteomes" id="UP000241890"/>
    </source>
</evidence>
<organism evidence="2 3">
    <name type="scientific">Hondaea fermentalgiana</name>
    <dbReference type="NCBI Taxonomy" id="2315210"/>
    <lineage>
        <taxon>Eukaryota</taxon>
        <taxon>Sar</taxon>
        <taxon>Stramenopiles</taxon>
        <taxon>Bigyra</taxon>
        <taxon>Labyrinthulomycetes</taxon>
        <taxon>Thraustochytrida</taxon>
        <taxon>Thraustochytriidae</taxon>
        <taxon>Hondaea</taxon>
    </lineage>
</organism>
<feature type="region of interest" description="Disordered" evidence="1">
    <location>
        <begin position="153"/>
        <end position="481"/>
    </location>
</feature>
<dbReference type="AlphaFoldDB" id="A0A2R5GQR8"/>
<feature type="compositionally biased region" description="Basic and acidic residues" evidence="1">
    <location>
        <begin position="254"/>
        <end position="292"/>
    </location>
</feature>
<protein>
    <submittedName>
        <fullName evidence="2">Uncharacterized protein</fullName>
    </submittedName>
</protein>
<feature type="compositionally biased region" description="Basic residues" evidence="1">
    <location>
        <begin position="399"/>
        <end position="411"/>
    </location>
</feature>
<evidence type="ECO:0000313" key="2">
    <source>
        <dbReference type="EMBL" id="GBG30224.1"/>
    </source>
</evidence>
<dbReference type="InParanoid" id="A0A2R5GQR8"/>
<comment type="caution">
    <text evidence="2">The sequence shown here is derived from an EMBL/GenBank/DDBJ whole genome shotgun (WGS) entry which is preliminary data.</text>
</comment>